<evidence type="ECO:0000256" key="2">
    <source>
        <dbReference type="ARBA" id="ARBA00022692"/>
    </source>
</evidence>
<evidence type="ECO:0000256" key="4">
    <source>
        <dbReference type="ARBA" id="ARBA00022989"/>
    </source>
</evidence>
<evidence type="ECO:0000256" key="1">
    <source>
        <dbReference type="ARBA" id="ARBA00004389"/>
    </source>
</evidence>
<evidence type="ECO:0000313" key="6">
    <source>
        <dbReference type="EMBL" id="ACL45036.1"/>
    </source>
</evidence>
<organism evidence="6">
    <name type="scientific">Cyanothece sp. (strain PCC 7425 / ATCC 29141)</name>
    <dbReference type="NCBI Taxonomy" id="395961"/>
    <lineage>
        <taxon>Bacteria</taxon>
        <taxon>Bacillati</taxon>
        <taxon>Cyanobacteriota</taxon>
        <taxon>Cyanophyceae</taxon>
        <taxon>Gomontiellales</taxon>
        <taxon>Cyanothecaceae</taxon>
        <taxon>Cyanothece</taxon>
    </lineage>
</organism>
<keyword evidence="2" id="KW-0812">Transmembrane</keyword>
<dbReference type="SUPFAM" id="SSF53756">
    <property type="entry name" value="UDP-Glycosyltransferase/glycogen phosphorylase"/>
    <property type="match status" value="1"/>
</dbReference>
<dbReference type="NCBIfam" id="NF041549">
    <property type="entry name" value="PssD"/>
    <property type="match status" value="1"/>
</dbReference>
<dbReference type="PANTHER" id="PTHR12154:SF4">
    <property type="entry name" value="UDP-N-ACETYLGLUCOSAMINE TRANSFERASE SUBUNIT ALG14 HOMOLOG"/>
    <property type="match status" value="1"/>
</dbReference>
<dbReference type="OrthoDB" id="555447at2"/>
<accession>B8HJT3</accession>
<dbReference type="EMBL" id="CP001344">
    <property type="protein sequence ID" value="ACL45036.1"/>
    <property type="molecule type" value="Genomic_DNA"/>
</dbReference>
<dbReference type="eggNOG" id="COG0707">
    <property type="taxonomic scope" value="Bacteria"/>
</dbReference>
<protein>
    <submittedName>
        <fullName evidence="6">Oligosaccharide biosynthesis protein Alg14 like protein</fullName>
    </submittedName>
</protein>
<name>B8HJT3_CYAP4</name>
<dbReference type="STRING" id="395961.Cyan7425_2689"/>
<proteinExistence type="predicted"/>
<dbReference type="HOGENOM" id="CLU_064541_3_0_3"/>
<dbReference type="AlphaFoldDB" id="B8HJT3"/>
<dbReference type="GO" id="GO:0006488">
    <property type="term" value="P:dolichol-linked oligosaccharide biosynthetic process"/>
    <property type="evidence" value="ECO:0007669"/>
    <property type="project" value="InterPro"/>
</dbReference>
<sequence length="151" mass="16955">MKILLVCSSGGHFKALQQLHPFWQNHERLWVTFRTATTEAALVGENVVWAYSPTNRNLPNLVRNLGLAWKIIRQERPSLIISTGAGVAVPFLLLGKLLGSQTVFIESVTRIQTLSLSARLVLPFLTVLYVHWPQLQARYPQAELVVSQEGL</sequence>
<dbReference type="KEGG" id="cyn:Cyan7425_2689"/>
<comment type="subcellular location">
    <subcellularLocation>
        <location evidence="1">Endoplasmic reticulum membrane</location>
        <topology evidence="1">Single-pass membrane protein</topology>
    </subcellularLocation>
</comment>
<keyword evidence="4" id="KW-1133">Transmembrane helix</keyword>
<evidence type="ECO:0000256" key="5">
    <source>
        <dbReference type="ARBA" id="ARBA00023136"/>
    </source>
</evidence>
<dbReference type="GO" id="GO:0004577">
    <property type="term" value="F:N-acetylglucosaminyldiphosphodolichol N-acetylglucosaminyltransferase activity"/>
    <property type="evidence" value="ECO:0007669"/>
    <property type="project" value="TreeGrafter"/>
</dbReference>
<dbReference type="Gene3D" id="3.40.50.2000">
    <property type="entry name" value="Glycogen Phosphorylase B"/>
    <property type="match status" value="1"/>
</dbReference>
<keyword evidence="5" id="KW-0472">Membrane</keyword>
<dbReference type="PANTHER" id="PTHR12154">
    <property type="entry name" value="GLYCOSYL TRANSFERASE-RELATED"/>
    <property type="match status" value="1"/>
</dbReference>
<gene>
    <name evidence="6" type="ordered locus">Cyan7425_2689</name>
</gene>
<reference evidence="6" key="1">
    <citation type="submission" date="2009-01" db="EMBL/GenBank/DDBJ databases">
        <title>Complete sequence of chromosome Cyanothece sp. PCC 7425.</title>
        <authorList>
            <consortium name="US DOE Joint Genome Institute"/>
            <person name="Lucas S."/>
            <person name="Copeland A."/>
            <person name="Lapidus A."/>
            <person name="Glavina del Rio T."/>
            <person name="Dalin E."/>
            <person name="Tice H."/>
            <person name="Bruce D."/>
            <person name="Goodwin L."/>
            <person name="Pitluck S."/>
            <person name="Sims D."/>
            <person name="Meineke L."/>
            <person name="Brettin T."/>
            <person name="Detter J.C."/>
            <person name="Han C."/>
            <person name="Larimer F."/>
            <person name="Land M."/>
            <person name="Hauser L."/>
            <person name="Kyrpides N."/>
            <person name="Ovchinnikova G."/>
            <person name="Liberton M."/>
            <person name="Stoeckel J."/>
            <person name="Banerjee A."/>
            <person name="Singh A."/>
            <person name="Page L."/>
            <person name="Sato H."/>
            <person name="Zhao L."/>
            <person name="Sherman L."/>
            <person name="Pakrasi H."/>
            <person name="Richardson P."/>
        </authorList>
    </citation>
    <scope>NUCLEOTIDE SEQUENCE</scope>
    <source>
        <strain evidence="6">PCC 7425</strain>
    </source>
</reference>
<dbReference type="Pfam" id="PF08660">
    <property type="entry name" value="Alg14"/>
    <property type="match status" value="1"/>
</dbReference>
<keyword evidence="3" id="KW-0256">Endoplasmic reticulum</keyword>
<dbReference type="InterPro" id="IPR013969">
    <property type="entry name" value="Oligosacch_biosynth_Alg14"/>
</dbReference>
<evidence type="ECO:0000256" key="3">
    <source>
        <dbReference type="ARBA" id="ARBA00022824"/>
    </source>
</evidence>